<dbReference type="Proteomes" id="UP000295391">
    <property type="component" value="Unassembled WGS sequence"/>
</dbReference>
<dbReference type="GO" id="GO:0005886">
    <property type="term" value="C:plasma membrane"/>
    <property type="evidence" value="ECO:0007669"/>
    <property type="project" value="TreeGrafter"/>
</dbReference>
<evidence type="ECO:0000313" key="3">
    <source>
        <dbReference type="EMBL" id="TDQ66184.1"/>
    </source>
</evidence>
<feature type="transmembrane region" description="Helical" evidence="1">
    <location>
        <begin position="139"/>
        <end position="160"/>
    </location>
</feature>
<dbReference type="Pfam" id="PF09335">
    <property type="entry name" value="VTT_dom"/>
    <property type="match status" value="1"/>
</dbReference>
<feature type="transmembrane region" description="Helical" evidence="1">
    <location>
        <begin position="110"/>
        <end position="127"/>
    </location>
</feature>
<dbReference type="OrthoDB" id="9810270at2"/>
<keyword evidence="1" id="KW-1133">Transmembrane helix</keyword>
<reference evidence="3 4" key="1">
    <citation type="submission" date="2019-03" db="EMBL/GenBank/DDBJ databases">
        <title>Genomic Encyclopedia of Type Strains, Phase III (KMG-III): the genomes of soil and plant-associated and newly described type strains.</title>
        <authorList>
            <person name="Whitman W."/>
        </authorList>
    </citation>
    <scope>NUCLEOTIDE SEQUENCE [LARGE SCALE GENOMIC DNA]</scope>
    <source>
        <strain evidence="3 4">CGMCC 1.7002</strain>
    </source>
</reference>
<keyword evidence="1" id="KW-0812">Transmembrane</keyword>
<feature type="transmembrane region" description="Helical" evidence="1">
    <location>
        <begin position="62"/>
        <end position="90"/>
    </location>
</feature>
<name>A0A4R6VU19_9HYPH</name>
<evidence type="ECO:0000256" key="1">
    <source>
        <dbReference type="SAM" id="Phobius"/>
    </source>
</evidence>
<dbReference type="PANTHER" id="PTHR42709:SF11">
    <property type="entry name" value="DEDA FAMILY PROTEIN"/>
    <property type="match status" value="1"/>
</dbReference>
<dbReference type="InterPro" id="IPR032816">
    <property type="entry name" value="VTT_dom"/>
</dbReference>
<protein>
    <submittedName>
        <fullName evidence="3">Membrane protein YqaA with SNARE-associated domain</fullName>
    </submittedName>
</protein>
<evidence type="ECO:0000259" key="2">
    <source>
        <dbReference type="Pfam" id="PF09335"/>
    </source>
</evidence>
<feature type="transmembrane region" description="Helical" evidence="1">
    <location>
        <begin position="22"/>
        <end position="50"/>
    </location>
</feature>
<evidence type="ECO:0000313" key="4">
    <source>
        <dbReference type="Proteomes" id="UP000295391"/>
    </source>
</evidence>
<dbReference type="AlphaFoldDB" id="A0A4R6VU19"/>
<feature type="domain" description="VTT" evidence="2">
    <location>
        <begin position="58"/>
        <end position="162"/>
    </location>
</feature>
<accession>A0A4R6VU19</accession>
<keyword evidence="4" id="KW-1185">Reference proteome</keyword>
<dbReference type="RefSeq" id="WP_133570899.1">
    <property type="nucleotide sequence ID" value="NZ_SNYR01000001.1"/>
</dbReference>
<comment type="caution">
    <text evidence="3">The sequence shown here is derived from an EMBL/GenBank/DDBJ whole genome shotgun (WGS) entry which is preliminary data.</text>
</comment>
<sequence>MNWLRGKIDADQLRRGAKSKKAYSLLAATSFLESALLPLSVDIIALPMMVGSPKRAFKVAHVALLASLAGGLLGYLIGFAFLETLGQWIISTYRLETAFHEFQQQAAENVWAAVTAIFLGAVTPIPFKLVCIGAGVLKINLAIFLAAAFAGRALRFYAFALAFKLFGPYVRTWAEQHLKWFGLIVLAVTILGFIAVIYWPH</sequence>
<gene>
    <name evidence="3" type="ORF">ATL17_0171</name>
</gene>
<keyword evidence="1" id="KW-0472">Membrane</keyword>
<proteinExistence type="predicted"/>
<dbReference type="InterPro" id="IPR051311">
    <property type="entry name" value="DedA_domain"/>
</dbReference>
<dbReference type="EMBL" id="SNYR01000001">
    <property type="protein sequence ID" value="TDQ66184.1"/>
    <property type="molecule type" value="Genomic_DNA"/>
</dbReference>
<feature type="transmembrane region" description="Helical" evidence="1">
    <location>
        <begin position="180"/>
        <end position="199"/>
    </location>
</feature>
<organism evidence="3 4">
    <name type="scientific">Maritalea mobilis</name>
    <dbReference type="NCBI Taxonomy" id="483324"/>
    <lineage>
        <taxon>Bacteria</taxon>
        <taxon>Pseudomonadati</taxon>
        <taxon>Pseudomonadota</taxon>
        <taxon>Alphaproteobacteria</taxon>
        <taxon>Hyphomicrobiales</taxon>
        <taxon>Devosiaceae</taxon>
        <taxon>Maritalea</taxon>
    </lineage>
</organism>
<dbReference type="PANTHER" id="PTHR42709">
    <property type="entry name" value="ALKALINE PHOSPHATASE LIKE PROTEIN"/>
    <property type="match status" value="1"/>
</dbReference>